<evidence type="ECO:0000313" key="2">
    <source>
        <dbReference type="Proteomes" id="UP000245627"/>
    </source>
</evidence>
<comment type="caution">
    <text evidence="1">The sequence shown here is derived from an EMBL/GenBank/DDBJ whole genome shotgun (WGS) entry which is preliminary data.</text>
</comment>
<gene>
    <name evidence="1" type="ORF">DC487_01705</name>
</gene>
<proteinExistence type="predicted"/>
<dbReference type="AlphaFoldDB" id="A0A2T8HLQ1"/>
<sequence>MRYIKFIILALGIPMLLNSCMKETDKDFYFTNALAEFDLATNTANAPGVNYPLLAARLRGSGLISYRINLLGQQLSADQAIALRINGESTTAVEGVHYRLPNGLNATFPANSSFANLDVEVLDFPAQTTGAANVVLVFEIVGNDVVKPSENHKSIGVQINVR</sequence>
<dbReference type="OrthoDB" id="674388at2"/>
<dbReference type="RefSeq" id="WP_116774233.1">
    <property type="nucleotide sequence ID" value="NZ_QDKG01000001.1"/>
</dbReference>
<evidence type="ECO:0000313" key="1">
    <source>
        <dbReference type="EMBL" id="PVH26367.1"/>
    </source>
</evidence>
<organism evidence="1 2">
    <name type="scientific">Sphingobacterium corticibacter</name>
    <dbReference type="NCBI Taxonomy" id="2171749"/>
    <lineage>
        <taxon>Bacteria</taxon>
        <taxon>Pseudomonadati</taxon>
        <taxon>Bacteroidota</taxon>
        <taxon>Sphingobacteriia</taxon>
        <taxon>Sphingobacteriales</taxon>
        <taxon>Sphingobacteriaceae</taxon>
        <taxon>Sphingobacterium</taxon>
    </lineage>
</organism>
<accession>A0A2T8HLQ1</accession>
<dbReference type="Pfam" id="PF16132">
    <property type="entry name" value="DUF4843"/>
    <property type="match status" value="1"/>
</dbReference>
<evidence type="ECO:0008006" key="3">
    <source>
        <dbReference type="Google" id="ProtNLM"/>
    </source>
</evidence>
<keyword evidence="2" id="KW-1185">Reference proteome</keyword>
<reference evidence="1 2" key="1">
    <citation type="submission" date="2018-04" db="EMBL/GenBank/DDBJ databases">
        <title>Sphingobacterium cortibacter sp. nov.</title>
        <authorList>
            <person name="Li Y."/>
        </authorList>
    </citation>
    <scope>NUCLEOTIDE SEQUENCE [LARGE SCALE GENOMIC DNA]</scope>
    <source>
        <strain evidence="1 2">2c-3</strain>
    </source>
</reference>
<name>A0A2T8HLQ1_9SPHI</name>
<protein>
    <recommendedName>
        <fullName evidence="3">DUF4843 domain-containing protein</fullName>
    </recommendedName>
</protein>
<dbReference type="EMBL" id="QDKG01000001">
    <property type="protein sequence ID" value="PVH26367.1"/>
    <property type="molecule type" value="Genomic_DNA"/>
</dbReference>
<dbReference type="InterPro" id="IPR032299">
    <property type="entry name" value="DUF4843"/>
</dbReference>
<dbReference type="Proteomes" id="UP000245627">
    <property type="component" value="Unassembled WGS sequence"/>
</dbReference>